<keyword evidence="2" id="KW-1185">Reference proteome</keyword>
<evidence type="ECO:0000313" key="1">
    <source>
        <dbReference type="EMBL" id="MFC7140918.1"/>
    </source>
</evidence>
<dbReference type="RefSeq" id="WP_328518161.1">
    <property type="nucleotide sequence ID" value="NZ_CP118158.1"/>
</dbReference>
<dbReference type="Proteomes" id="UP001596432">
    <property type="component" value="Unassembled WGS sequence"/>
</dbReference>
<accession>A0ABD5Y0K0</accession>
<dbReference type="EMBL" id="JBHTAS010000001">
    <property type="protein sequence ID" value="MFC7140918.1"/>
    <property type="molecule type" value="Genomic_DNA"/>
</dbReference>
<protein>
    <submittedName>
        <fullName evidence="1">Phage tail tube protein</fullName>
    </submittedName>
</protein>
<name>A0ABD5Y0K0_9EURY</name>
<dbReference type="GeneID" id="78821224"/>
<gene>
    <name evidence="1" type="ORF">ACFQMA_13925</name>
</gene>
<comment type="caution">
    <text evidence="1">The sequence shown here is derived from an EMBL/GenBank/DDBJ whole genome shotgun (WGS) entry which is preliminary data.</text>
</comment>
<dbReference type="Pfam" id="PF18906">
    <property type="entry name" value="Phage_tube_2"/>
    <property type="match status" value="1"/>
</dbReference>
<evidence type="ECO:0000313" key="2">
    <source>
        <dbReference type="Proteomes" id="UP001596432"/>
    </source>
</evidence>
<dbReference type="AlphaFoldDB" id="A0ABD5Y0K0"/>
<dbReference type="InterPro" id="IPR044000">
    <property type="entry name" value="Phage_tube_2"/>
</dbReference>
<proteinExistence type="predicted"/>
<sequence>MRYAQASQGQVSYGREGTAYERAGATDSYFGIITDDVEVANPNEATPMATSGGRRGPHVNSPDPRTYELEVPFLVLDANAPFEFALGNRSETSKNPDGTDGSGDEYTEHLFTEADRLPTMSIEHQQADMDFTEWFVGTKANLELSAEQGEPLEATMSMTAADREYDDASSSATDLSIPQGRSPFRFWMAGDVTLSNPSDGSTVDTVATVSGIDLAWDNGLESQHTGTGRDAHAVAETTGAEKYDMTITVSVTDTALYRRAAEAEAPVDVEIPFYRPPNQADVTDALYVRLQECTVTSAPIPDAGEGVVEAEVGLAPRDTEIEIREPV</sequence>
<organism evidence="1 2">
    <name type="scientific">Halosimplex aquaticum</name>
    <dbReference type="NCBI Taxonomy" id="3026162"/>
    <lineage>
        <taxon>Archaea</taxon>
        <taxon>Methanobacteriati</taxon>
        <taxon>Methanobacteriota</taxon>
        <taxon>Stenosarchaea group</taxon>
        <taxon>Halobacteria</taxon>
        <taxon>Halobacteriales</taxon>
        <taxon>Haloarculaceae</taxon>
        <taxon>Halosimplex</taxon>
    </lineage>
</organism>
<reference evidence="1 2" key="1">
    <citation type="journal article" date="2019" name="Int. J. Syst. Evol. Microbiol.">
        <title>The Global Catalogue of Microorganisms (GCM) 10K type strain sequencing project: providing services to taxonomists for standard genome sequencing and annotation.</title>
        <authorList>
            <consortium name="The Broad Institute Genomics Platform"/>
            <consortium name="The Broad Institute Genome Sequencing Center for Infectious Disease"/>
            <person name="Wu L."/>
            <person name="Ma J."/>
        </authorList>
    </citation>
    <scope>NUCLEOTIDE SEQUENCE [LARGE SCALE GENOMIC DNA]</scope>
    <source>
        <strain evidence="1 2">XZYJT29</strain>
    </source>
</reference>